<keyword evidence="1" id="KW-0479">Metal-binding</keyword>
<keyword evidence="3" id="KW-0862">Zinc</keyword>
<evidence type="ECO:0000256" key="1">
    <source>
        <dbReference type="ARBA" id="ARBA00022723"/>
    </source>
</evidence>
<dbReference type="Pfam" id="PF13923">
    <property type="entry name" value="zf-C3HC4_2"/>
    <property type="match status" value="1"/>
</dbReference>
<dbReference type="Proteomes" id="UP000275408">
    <property type="component" value="Unassembled WGS sequence"/>
</dbReference>
<dbReference type="SUPFAM" id="SSF57850">
    <property type="entry name" value="RING/U-box"/>
    <property type="match status" value="1"/>
</dbReference>
<evidence type="ECO:0000259" key="5">
    <source>
        <dbReference type="PROSITE" id="PS50089"/>
    </source>
</evidence>
<dbReference type="Gene3D" id="3.30.40.10">
    <property type="entry name" value="Zinc/RING finger domain, C3HC4 (zinc finger)"/>
    <property type="match status" value="1"/>
</dbReference>
<evidence type="ECO:0000313" key="7">
    <source>
        <dbReference type="Proteomes" id="UP000275408"/>
    </source>
</evidence>
<dbReference type="PROSITE" id="PS00518">
    <property type="entry name" value="ZF_RING_1"/>
    <property type="match status" value="1"/>
</dbReference>
<comment type="caution">
    <text evidence="6">The sequence shown here is derived from an EMBL/GenBank/DDBJ whole genome shotgun (WGS) entry which is preliminary data.</text>
</comment>
<dbReference type="PROSITE" id="PS50089">
    <property type="entry name" value="ZF_RING_2"/>
    <property type="match status" value="1"/>
</dbReference>
<proteinExistence type="predicted"/>
<dbReference type="InterPro" id="IPR017907">
    <property type="entry name" value="Znf_RING_CS"/>
</dbReference>
<dbReference type="InterPro" id="IPR013083">
    <property type="entry name" value="Znf_RING/FYVE/PHD"/>
</dbReference>
<accession>A0A3M6UFG5</accession>
<feature type="domain" description="RING-type" evidence="5">
    <location>
        <begin position="27"/>
        <end position="70"/>
    </location>
</feature>
<gene>
    <name evidence="6" type="ORF">pdam_00021109</name>
</gene>
<keyword evidence="2 4" id="KW-0863">Zinc-finger</keyword>
<dbReference type="OrthoDB" id="5945562at2759"/>
<evidence type="ECO:0000256" key="4">
    <source>
        <dbReference type="PROSITE-ProRule" id="PRU00175"/>
    </source>
</evidence>
<dbReference type="EMBL" id="RCHS01001652">
    <property type="protein sequence ID" value="RMX52392.1"/>
    <property type="molecule type" value="Genomic_DNA"/>
</dbReference>
<feature type="non-terminal residue" evidence="6">
    <location>
        <position position="83"/>
    </location>
</feature>
<evidence type="ECO:0000313" key="6">
    <source>
        <dbReference type="EMBL" id="RMX52392.1"/>
    </source>
</evidence>
<dbReference type="GO" id="GO:0008270">
    <property type="term" value="F:zinc ion binding"/>
    <property type="evidence" value="ECO:0007669"/>
    <property type="project" value="UniProtKB-KW"/>
</dbReference>
<reference evidence="6 7" key="1">
    <citation type="journal article" date="2018" name="Sci. Rep.">
        <title>Comparative analysis of the Pocillopora damicornis genome highlights role of immune system in coral evolution.</title>
        <authorList>
            <person name="Cunning R."/>
            <person name="Bay R.A."/>
            <person name="Gillette P."/>
            <person name="Baker A.C."/>
            <person name="Traylor-Knowles N."/>
        </authorList>
    </citation>
    <scope>NUCLEOTIDE SEQUENCE [LARGE SCALE GENOMIC DNA]</scope>
    <source>
        <strain evidence="6">RSMAS</strain>
        <tissue evidence="6">Whole animal</tissue>
    </source>
</reference>
<evidence type="ECO:0000256" key="2">
    <source>
        <dbReference type="ARBA" id="ARBA00022771"/>
    </source>
</evidence>
<keyword evidence="7" id="KW-1185">Reference proteome</keyword>
<evidence type="ECO:0000256" key="3">
    <source>
        <dbReference type="ARBA" id="ARBA00022833"/>
    </source>
</evidence>
<sequence>MAASQNILELGGYDFEFTSVVTDYFKCPVCRLTVKDPMQIGGCGHRLCNICLGSLLSKSRSSVLLTCLLHGLPKTLLAEKLLE</sequence>
<dbReference type="InterPro" id="IPR001841">
    <property type="entry name" value="Znf_RING"/>
</dbReference>
<organism evidence="6 7">
    <name type="scientific">Pocillopora damicornis</name>
    <name type="common">Cauliflower coral</name>
    <name type="synonym">Millepora damicornis</name>
    <dbReference type="NCBI Taxonomy" id="46731"/>
    <lineage>
        <taxon>Eukaryota</taxon>
        <taxon>Metazoa</taxon>
        <taxon>Cnidaria</taxon>
        <taxon>Anthozoa</taxon>
        <taxon>Hexacorallia</taxon>
        <taxon>Scleractinia</taxon>
        <taxon>Astrocoeniina</taxon>
        <taxon>Pocilloporidae</taxon>
        <taxon>Pocillopora</taxon>
    </lineage>
</organism>
<name>A0A3M6UFG5_POCDA</name>
<protein>
    <recommendedName>
        <fullName evidence="5">RING-type domain-containing protein</fullName>
    </recommendedName>
</protein>
<dbReference type="AlphaFoldDB" id="A0A3M6UFG5"/>